<dbReference type="Pfam" id="PF00270">
    <property type="entry name" value="DEAD"/>
    <property type="match status" value="1"/>
</dbReference>
<dbReference type="PROSITE" id="PS51194">
    <property type="entry name" value="HELICASE_CTER"/>
    <property type="match status" value="1"/>
</dbReference>
<dbReference type="GO" id="GO:0005524">
    <property type="term" value="F:ATP binding"/>
    <property type="evidence" value="ECO:0007669"/>
    <property type="project" value="UniProtKB-KW"/>
</dbReference>
<evidence type="ECO:0000313" key="14">
    <source>
        <dbReference type="Proteomes" id="UP000053958"/>
    </source>
</evidence>
<keyword evidence="2 8" id="KW-0547">Nucleotide-binding</keyword>
<dbReference type="InterPro" id="IPR001650">
    <property type="entry name" value="Helicase_C-like"/>
</dbReference>
<evidence type="ECO:0000256" key="2">
    <source>
        <dbReference type="ARBA" id="ARBA00022741"/>
    </source>
</evidence>
<evidence type="ECO:0000256" key="4">
    <source>
        <dbReference type="ARBA" id="ARBA00022806"/>
    </source>
</evidence>
<keyword evidence="14" id="KW-1185">Reference proteome</keyword>
<reference evidence="13 14" key="1">
    <citation type="submission" date="2015-04" db="EMBL/GenBank/DDBJ databases">
        <authorList>
            <person name="Heijne W.H."/>
            <person name="Fedorova N.D."/>
            <person name="Nierman W.C."/>
            <person name="Vollebregt A.W."/>
            <person name="Zhao Z."/>
            <person name="Wu L."/>
            <person name="Kumar M."/>
            <person name="Stam H."/>
            <person name="van den Berg M.A."/>
            <person name="Pel H.J."/>
        </authorList>
    </citation>
    <scope>NUCLEOTIDE SEQUENCE [LARGE SCALE GENOMIC DNA]</scope>
    <source>
        <strain evidence="13 14">CBS 393.64</strain>
    </source>
</reference>
<proteinExistence type="inferred from homology"/>
<dbReference type="GO" id="GO:0016787">
    <property type="term" value="F:hydrolase activity"/>
    <property type="evidence" value="ECO:0007669"/>
    <property type="project" value="UniProtKB-KW"/>
</dbReference>
<protein>
    <recommendedName>
        <fullName evidence="1">RNA helicase</fullName>
        <ecNumber evidence="1">3.6.4.13</ecNumber>
    </recommendedName>
</protein>
<evidence type="ECO:0000256" key="6">
    <source>
        <dbReference type="ARBA" id="ARBA00047984"/>
    </source>
</evidence>
<feature type="domain" description="Helicase C-terminal" evidence="11">
    <location>
        <begin position="384"/>
        <end position="533"/>
    </location>
</feature>
<dbReference type="STRING" id="1408163.A0A0F4YXV8"/>
<keyword evidence="3 8" id="KW-0378">Hydrolase</keyword>
<evidence type="ECO:0000256" key="3">
    <source>
        <dbReference type="ARBA" id="ARBA00022801"/>
    </source>
</evidence>
<dbReference type="SUPFAM" id="SSF52540">
    <property type="entry name" value="P-loop containing nucleoside triphosphate hydrolases"/>
    <property type="match status" value="1"/>
</dbReference>
<dbReference type="EMBL" id="LASV01000118">
    <property type="protein sequence ID" value="KKA22935.1"/>
    <property type="molecule type" value="Genomic_DNA"/>
</dbReference>
<keyword evidence="5 8" id="KW-0067">ATP-binding</keyword>
<evidence type="ECO:0000313" key="13">
    <source>
        <dbReference type="EMBL" id="KKA22935.1"/>
    </source>
</evidence>
<dbReference type="GO" id="GO:0003724">
    <property type="term" value="F:RNA helicase activity"/>
    <property type="evidence" value="ECO:0007669"/>
    <property type="project" value="UniProtKB-EC"/>
</dbReference>
<evidence type="ECO:0000259" key="10">
    <source>
        <dbReference type="PROSITE" id="PS51192"/>
    </source>
</evidence>
<dbReference type="PROSITE" id="PS00039">
    <property type="entry name" value="DEAD_ATP_HELICASE"/>
    <property type="match status" value="1"/>
</dbReference>
<feature type="domain" description="DEAD-box RNA helicase Q" evidence="12">
    <location>
        <begin position="128"/>
        <end position="156"/>
    </location>
</feature>
<feature type="region of interest" description="Disordered" evidence="9">
    <location>
        <begin position="1"/>
        <end position="65"/>
    </location>
</feature>
<dbReference type="GO" id="GO:0003676">
    <property type="term" value="F:nucleic acid binding"/>
    <property type="evidence" value="ECO:0007669"/>
    <property type="project" value="InterPro"/>
</dbReference>
<sequence length="596" mass="65959">MSTFDTAEMSNALPEASTQKSRMNAEAAAKAREKGWVPPQEYNYAKYTNPAPSKDPAEGGGDLENPEWAANAAKYEWREEYGDIGPPNPQLECMLFHNEFINRAGIKFEALRDIRVTAESTEQPNPVKSFADAGLHPIMLENIRLCGYNVPTPIQAYSIPAVLTGHDLIAVAQTGSGKTAAFLIPVLSKLMGKAKKLAAPRPNLAAGFDAAAPPVRAEPLVLVVAPTRELSTQIFDEARRLCYRSMLRPCVVYGGGPVREQREELQKGCDILIGTPGRLLDFMEKPHILSLHRVKFTIIDEADEMLHSDWETELGKIMSGGDTNEDADHRYMMFSATFNKHCRELARKYLATDHVRIRIGRAGSAHPNVQQQVIYAEENKKKQCLYDLLISMPPSRTLVFVNNKSQADLLDDYLYNMGLPSTSIHSDRTQREREDAIRAFRTAKSPILVATGVSARGLDIKNVMHVINYDLPNVNYGGIDEYIHRIGRTARIGNEGLATSFFNHDKDSAIASDLVKILMECNQPIPDFLEDVKPADGVVTFDDDTDNEGEENGDDNWGKDDNKNEATTAAPAPAAVPRAPSPKPATRADPEPECDW</sequence>
<comment type="similarity">
    <text evidence="8">Belongs to the DEAD box helicase family.</text>
</comment>
<comment type="caution">
    <text evidence="13">The sequence shown here is derived from an EMBL/GenBank/DDBJ whole genome shotgun (WGS) entry which is preliminary data.</text>
</comment>
<dbReference type="FunFam" id="3.40.50.300:FF:000008">
    <property type="entry name" value="ATP-dependent RNA helicase RhlB"/>
    <property type="match status" value="1"/>
</dbReference>
<evidence type="ECO:0000256" key="5">
    <source>
        <dbReference type="ARBA" id="ARBA00022840"/>
    </source>
</evidence>
<dbReference type="PROSITE" id="PS51195">
    <property type="entry name" value="Q_MOTIF"/>
    <property type="match status" value="1"/>
</dbReference>
<evidence type="ECO:0000256" key="9">
    <source>
        <dbReference type="SAM" id="MobiDB-lite"/>
    </source>
</evidence>
<dbReference type="AlphaFoldDB" id="A0A0F4YXV8"/>
<evidence type="ECO:0000256" key="1">
    <source>
        <dbReference type="ARBA" id="ARBA00012552"/>
    </source>
</evidence>
<dbReference type="Proteomes" id="UP000053958">
    <property type="component" value="Unassembled WGS sequence"/>
</dbReference>
<accession>A0A0F4YXV8</accession>
<feature type="compositionally biased region" description="Low complexity" evidence="9">
    <location>
        <begin position="565"/>
        <end position="578"/>
    </location>
</feature>
<dbReference type="OrthoDB" id="196131at2759"/>
<organism evidence="13 14">
    <name type="scientific">Rasamsonia emersonii (strain ATCC 16479 / CBS 393.64 / IMI 116815)</name>
    <dbReference type="NCBI Taxonomy" id="1408163"/>
    <lineage>
        <taxon>Eukaryota</taxon>
        <taxon>Fungi</taxon>
        <taxon>Dikarya</taxon>
        <taxon>Ascomycota</taxon>
        <taxon>Pezizomycotina</taxon>
        <taxon>Eurotiomycetes</taxon>
        <taxon>Eurotiomycetidae</taxon>
        <taxon>Eurotiales</taxon>
        <taxon>Trichocomaceae</taxon>
        <taxon>Rasamsonia</taxon>
    </lineage>
</organism>
<feature type="domain" description="Helicase ATP-binding" evidence="10">
    <location>
        <begin position="159"/>
        <end position="356"/>
    </location>
</feature>
<dbReference type="Pfam" id="PF00271">
    <property type="entry name" value="Helicase_C"/>
    <property type="match status" value="1"/>
</dbReference>
<dbReference type="EC" id="3.6.4.13" evidence="1"/>
<name>A0A0F4YXV8_RASE3</name>
<feature type="region of interest" description="Disordered" evidence="9">
    <location>
        <begin position="537"/>
        <end position="596"/>
    </location>
</feature>
<gene>
    <name evidence="13" type="ORF">T310_3042</name>
</gene>
<dbReference type="InterPro" id="IPR014001">
    <property type="entry name" value="Helicase_ATP-bd"/>
</dbReference>
<dbReference type="InterPro" id="IPR014014">
    <property type="entry name" value="RNA_helicase_DEAD_Q_motif"/>
</dbReference>
<evidence type="ECO:0000256" key="8">
    <source>
        <dbReference type="RuleBase" id="RU000492"/>
    </source>
</evidence>
<dbReference type="SMART" id="SM00487">
    <property type="entry name" value="DEXDc"/>
    <property type="match status" value="1"/>
</dbReference>
<dbReference type="CDD" id="cd18787">
    <property type="entry name" value="SF2_C_DEAD"/>
    <property type="match status" value="1"/>
</dbReference>
<feature type="short sequence motif" description="Q motif" evidence="7">
    <location>
        <begin position="128"/>
        <end position="156"/>
    </location>
</feature>
<evidence type="ECO:0000259" key="11">
    <source>
        <dbReference type="PROSITE" id="PS51194"/>
    </source>
</evidence>
<comment type="catalytic activity">
    <reaction evidence="6">
        <text>ATP + H2O = ADP + phosphate + H(+)</text>
        <dbReference type="Rhea" id="RHEA:13065"/>
        <dbReference type="ChEBI" id="CHEBI:15377"/>
        <dbReference type="ChEBI" id="CHEBI:15378"/>
        <dbReference type="ChEBI" id="CHEBI:30616"/>
        <dbReference type="ChEBI" id="CHEBI:43474"/>
        <dbReference type="ChEBI" id="CHEBI:456216"/>
        <dbReference type="EC" id="3.6.4.13"/>
    </reaction>
</comment>
<dbReference type="SMART" id="SM00490">
    <property type="entry name" value="HELICc"/>
    <property type="match status" value="1"/>
</dbReference>
<dbReference type="PANTHER" id="PTHR47958">
    <property type="entry name" value="ATP-DEPENDENT RNA HELICASE DBP3"/>
    <property type="match status" value="1"/>
</dbReference>
<dbReference type="InterPro" id="IPR000629">
    <property type="entry name" value="RNA-helicase_DEAD-box_CS"/>
</dbReference>
<keyword evidence="4 8" id="KW-0347">Helicase</keyword>
<evidence type="ECO:0000259" key="12">
    <source>
        <dbReference type="PROSITE" id="PS51195"/>
    </source>
</evidence>
<dbReference type="GeneID" id="25315392"/>
<dbReference type="InterPro" id="IPR027417">
    <property type="entry name" value="P-loop_NTPase"/>
</dbReference>
<dbReference type="InterPro" id="IPR011545">
    <property type="entry name" value="DEAD/DEAH_box_helicase_dom"/>
</dbReference>
<dbReference type="RefSeq" id="XP_013329547.1">
    <property type="nucleotide sequence ID" value="XM_013474093.1"/>
</dbReference>
<evidence type="ECO:0000256" key="7">
    <source>
        <dbReference type="PROSITE-ProRule" id="PRU00552"/>
    </source>
</evidence>
<dbReference type="Gene3D" id="3.40.50.300">
    <property type="entry name" value="P-loop containing nucleotide triphosphate hydrolases"/>
    <property type="match status" value="2"/>
</dbReference>
<dbReference type="PROSITE" id="PS51192">
    <property type="entry name" value="HELICASE_ATP_BIND_1"/>
    <property type="match status" value="1"/>
</dbReference>
<feature type="compositionally biased region" description="Acidic residues" evidence="9">
    <location>
        <begin position="541"/>
        <end position="554"/>
    </location>
</feature>